<evidence type="ECO:0000313" key="2">
    <source>
        <dbReference type="Proteomes" id="UP001362999"/>
    </source>
</evidence>
<gene>
    <name evidence="1" type="ORF">R3P38DRAFT_2442267</name>
</gene>
<reference evidence="1 2" key="1">
    <citation type="journal article" date="2024" name="J Genomics">
        <title>Draft genome sequencing and assembly of Favolaschia claudopus CIRM-BRFM 2984 isolated from oak limbs.</title>
        <authorList>
            <person name="Navarro D."/>
            <person name="Drula E."/>
            <person name="Chaduli D."/>
            <person name="Cazenave R."/>
            <person name="Ahrendt S."/>
            <person name="Wang J."/>
            <person name="Lipzen A."/>
            <person name="Daum C."/>
            <person name="Barry K."/>
            <person name="Grigoriev I.V."/>
            <person name="Favel A."/>
            <person name="Rosso M.N."/>
            <person name="Martin F."/>
        </authorList>
    </citation>
    <scope>NUCLEOTIDE SEQUENCE [LARGE SCALE GENOMIC DNA]</scope>
    <source>
        <strain evidence="1 2">CIRM-BRFM 2984</strain>
    </source>
</reference>
<protein>
    <submittedName>
        <fullName evidence="1">Uncharacterized protein</fullName>
    </submittedName>
</protein>
<dbReference type="EMBL" id="JAWWNJ010000099">
    <property type="protein sequence ID" value="KAK6996121.1"/>
    <property type="molecule type" value="Genomic_DNA"/>
</dbReference>
<feature type="non-terminal residue" evidence="1">
    <location>
        <position position="91"/>
    </location>
</feature>
<accession>A0AAV9ZZA8</accession>
<proteinExistence type="predicted"/>
<dbReference type="Proteomes" id="UP001362999">
    <property type="component" value="Unassembled WGS sequence"/>
</dbReference>
<sequence length="91" mass="10538">MLKPEKKRQPLASAIITLPSDTSFYRFARILLEKVTRVAKLGFQPEAEDVGLHYQIPRVVKNFVDLSESTDYDLMISEAMKTKERRVNLRV</sequence>
<name>A0AAV9ZZA8_9AGAR</name>
<evidence type="ECO:0000313" key="1">
    <source>
        <dbReference type="EMBL" id="KAK6996121.1"/>
    </source>
</evidence>
<comment type="caution">
    <text evidence="1">The sequence shown here is derived from an EMBL/GenBank/DDBJ whole genome shotgun (WGS) entry which is preliminary data.</text>
</comment>
<keyword evidence="2" id="KW-1185">Reference proteome</keyword>
<dbReference type="AlphaFoldDB" id="A0AAV9ZZA8"/>
<organism evidence="1 2">
    <name type="scientific">Favolaschia claudopus</name>
    <dbReference type="NCBI Taxonomy" id="2862362"/>
    <lineage>
        <taxon>Eukaryota</taxon>
        <taxon>Fungi</taxon>
        <taxon>Dikarya</taxon>
        <taxon>Basidiomycota</taxon>
        <taxon>Agaricomycotina</taxon>
        <taxon>Agaricomycetes</taxon>
        <taxon>Agaricomycetidae</taxon>
        <taxon>Agaricales</taxon>
        <taxon>Marasmiineae</taxon>
        <taxon>Mycenaceae</taxon>
        <taxon>Favolaschia</taxon>
    </lineage>
</organism>